<dbReference type="PROSITE" id="PS50929">
    <property type="entry name" value="ABC_TM1F"/>
    <property type="match status" value="2"/>
</dbReference>
<feature type="transmembrane region" description="Helical" evidence="10">
    <location>
        <begin position="97"/>
        <end position="119"/>
    </location>
</feature>
<dbReference type="PANTHER" id="PTHR24223">
    <property type="entry name" value="ATP-BINDING CASSETTE SUB-FAMILY C"/>
    <property type="match status" value="1"/>
</dbReference>
<feature type="transmembrane region" description="Helical" evidence="10">
    <location>
        <begin position="1157"/>
        <end position="1177"/>
    </location>
</feature>
<proteinExistence type="predicted"/>
<feature type="domain" description="ABC transmembrane type-1" evidence="12">
    <location>
        <begin position="281"/>
        <end position="556"/>
    </location>
</feature>
<evidence type="ECO:0000256" key="9">
    <source>
        <dbReference type="SAM" id="MobiDB-lite"/>
    </source>
</evidence>
<gene>
    <name evidence="13" type="ORF">BDZ83DRAFT_702500</name>
</gene>
<dbReference type="FunFam" id="1.20.1560.10:FF:000055">
    <property type="entry name" value="ABC multidrug transporter (Eurofung)"/>
    <property type="match status" value="1"/>
</dbReference>
<accession>A0AAD8UL19</accession>
<dbReference type="GO" id="GO:0005524">
    <property type="term" value="F:ATP binding"/>
    <property type="evidence" value="ECO:0007669"/>
    <property type="project" value="UniProtKB-KW"/>
</dbReference>
<keyword evidence="4 10" id="KW-0812">Transmembrane</keyword>
<dbReference type="Gene3D" id="3.40.50.300">
    <property type="entry name" value="P-loop containing nucleotide triphosphate hydrolases"/>
    <property type="match status" value="2"/>
</dbReference>
<comment type="caution">
    <text evidence="13">The sequence shown here is derived from an EMBL/GenBank/DDBJ whole genome shotgun (WGS) entry which is preliminary data.</text>
</comment>
<feature type="compositionally biased region" description="Basic and acidic residues" evidence="9">
    <location>
        <begin position="867"/>
        <end position="884"/>
    </location>
</feature>
<keyword evidence="3" id="KW-1003">Cell membrane</keyword>
<dbReference type="EMBL" id="JAHMHS010000067">
    <property type="protein sequence ID" value="KAK1723296.1"/>
    <property type="molecule type" value="Genomic_DNA"/>
</dbReference>
<keyword evidence="8 10" id="KW-0472">Membrane</keyword>
<dbReference type="SUPFAM" id="SSF52540">
    <property type="entry name" value="P-loop containing nucleoside triphosphate hydrolases"/>
    <property type="match status" value="2"/>
</dbReference>
<evidence type="ECO:0000313" key="14">
    <source>
        <dbReference type="Proteomes" id="UP001244207"/>
    </source>
</evidence>
<feature type="transmembrane region" description="Helical" evidence="10">
    <location>
        <begin position="379"/>
        <end position="401"/>
    </location>
</feature>
<evidence type="ECO:0000256" key="10">
    <source>
        <dbReference type="SAM" id="Phobius"/>
    </source>
</evidence>
<evidence type="ECO:0000256" key="2">
    <source>
        <dbReference type="ARBA" id="ARBA00022448"/>
    </source>
</evidence>
<dbReference type="FunFam" id="3.40.50.300:FF:000838">
    <property type="entry name" value="ABC multidrug transporter (Eurofung)"/>
    <property type="match status" value="1"/>
</dbReference>
<feature type="transmembrane region" description="Helical" evidence="10">
    <location>
        <begin position="32"/>
        <end position="51"/>
    </location>
</feature>
<dbReference type="PANTHER" id="PTHR24223:SF404">
    <property type="entry name" value="ABC MULTIDRUG TRANSPORTER (EUROFUNG)-RELATED"/>
    <property type="match status" value="1"/>
</dbReference>
<evidence type="ECO:0000256" key="8">
    <source>
        <dbReference type="ARBA" id="ARBA00023136"/>
    </source>
</evidence>
<dbReference type="InterPro" id="IPR050173">
    <property type="entry name" value="ABC_transporter_C-like"/>
</dbReference>
<dbReference type="InterPro" id="IPR044746">
    <property type="entry name" value="ABCC_6TM_D1"/>
</dbReference>
<evidence type="ECO:0000256" key="1">
    <source>
        <dbReference type="ARBA" id="ARBA00004651"/>
    </source>
</evidence>
<feature type="region of interest" description="Disordered" evidence="9">
    <location>
        <begin position="853"/>
        <end position="884"/>
    </location>
</feature>
<dbReference type="RefSeq" id="XP_060363351.1">
    <property type="nucleotide sequence ID" value="XM_060511459.1"/>
</dbReference>
<keyword evidence="7 10" id="KW-1133">Transmembrane helix</keyword>
<feature type="transmembrane region" description="Helical" evidence="10">
    <location>
        <begin position="1129"/>
        <end position="1151"/>
    </location>
</feature>
<reference evidence="13" key="1">
    <citation type="submission" date="2021-12" db="EMBL/GenBank/DDBJ databases">
        <title>Comparative genomics, transcriptomics and evolutionary studies reveal genomic signatures of adaptation to plant cell wall in hemibiotrophic fungi.</title>
        <authorList>
            <consortium name="DOE Joint Genome Institute"/>
            <person name="Baroncelli R."/>
            <person name="Diaz J.F."/>
            <person name="Benocci T."/>
            <person name="Peng M."/>
            <person name="Battaglia E."/>
            <person name="Haridas S."/>
            <person name="Andreopoulos W."/>
            <person name="Labutti K."/>
            <person name="Pangilinan J."/>
            <person name="Floch G.L."/>
            <person name="Makela M.R."/>
            <person name="Henrissat B."/>
            <person name="Grigoriev I.V."/>
            <person name="Crouch J.A."/>
            <person name="De Vries R.P."/>
            <person name="Sukno S.A."/>
            <person name="Thon M.R."/>
        </authorList>
    </citation>
    <scope>NUCLEOTIDE SEQUENCE</scope>
    <source>
        <strain evidence="13">CBS 112980</strain>
    </source>
</reference>
<comment type="subcellular location">
    <subcellularLocation>
        <location evidence="1">Cell membrane</location>
        <topology evidence="1">Multi-pass membrane protein</topology>
    </subcellularLocation>
</comment>
<dbReference type="Pfam" id="PF00005">
    <property type="entry name" value="ABC_tran"/>
    <property type="match status" value="2"/>
</dbReference>
<dbReference type="Pfam" id="PF24357">
    <property type="entry name" value="TMD0_ABC"/>
    <property type="match status" value="1"/>
</dbReference>
<dbReference type="GO" id="GO:0140359">
    <property type="term" value="F:ABC-type transporter activity"/>
    <property type="evidence" value="ECO:0007669"/>
    <property type="project" value="InterPro"/>
</dbReference>
<feature type="transmembrane region" description="Helical" evidence="10">
    <location>
        <begin position="407"/>
        <end position="430"/>
    </location>
</feature>
<dbReference type="InterPro" id="IPR027417">
    <property type="entry name" value="P-loop_NTPase"/>
</dbReference>
<dbReference type="InterPro" id="IPR003593">
    <property type="entry name" value="AAA+_ATPase"/>
</dbReference>
<dbReference type="InterPro" id="IPR036640">
    <property type="entry name" value="ABC1_TM_sf"/>
</dbReference>
<evidence type="ECO:0000256" key="5">
    <source>
        <dbReference type="ARBA" id="ARBA00022741"/>
    </source>
</evidence>
<dbReference type="Pfam" id="PF00664">
    <property type="entry name" value="ABC_membrane"/>
    <property type="match status" value="1"/>
</dbReference>
<keyword evidence="14" id="KW-1185">Reference proteome</keyword>
<feature type="domain" description="ABC transporter" evidence="11">
    <location>
        <begin position="1224"/>
        <end position="1456"/>
    </location>
</feature>
<keyword evidence="2" id="KW-0813">Transport</keyword>
<protein>
    <submittedName>
        <fullName evidence="13">ABC transporter</fullName>
    </submittedName>
</protein>
<dbReference type="CDD" id="cd03244">
    <property type="entry name" value="ABCC_MRP_domain2"/>
    <property type="match status" value="1"/>
</dbReference>
<evidence type="ECO:0000313" key="13">
    <source>
        <dbReference type="EMBL" id="KAK1723296.1"/>
    </source>
</evidence>
<name>A0AAD8UL19_GLOAC</name>
<feature type="transmembrane region" description="Helical" evidence="10">
    <location>
        <begin position="71"/>
        <end position="91"/>
    </location>
</feature>
<dbReference type="InterPro" id="IPR056227">
    <property type="entry name" value="TMD0_ABC"/>
</dbReference>
<evidence type="ECO:0000259" key="12">
    <source>
        <dbReference type="PROSITE" id="PS50929"/>
    </source>
</evidence>
<dbReference type="SUPFAM" id="SSF90123">
    <property type="entry name" value="ABC transporter transmembrane region"/>
    <property type="match status" value="2"/>
</dbReference>
<feature type="domain" description="ABC transmembrane type-1" evidence="12">
    <location>
        <begin position="908"/>
        <end position="1188"/>
    </location>
</feature>
<dbReference type="FunFam" id="1.20.1560.10:FF:000066">
    <property type="entry name" value="ABC multidrug transporter (Eurofung)"/>
    <property type="match status" value="1"/>
</dbReference>
<dbReference type="InterPro" id="IPR003439">
    <property type="entry name" value="ABC_transporter-like_ATP-bd"/>
</dbReference>
<feature type="transmembrane region" description="Helical" evidence="10">
    <location>
        <begin position="948"/>
        <end position="970"/>
    </location>
</feature>
<feature type="transmembrane region" description="Helical" evidence="10">
    <location>
        <begin position="131"/>
        <end position="150"/>
    </location>
</feature>
<feature type="domain" description="ABC transporter" evidence="11">
    <location>
        <begin position="614"/>
        <end position="845"/>
    </location>
</feature>
<dbReference type="Gene3D" id="1.20.1560.10">
    <property type="entry name" value="ABC transporter type 1, transmembrane domain"/>
    <property type="match status" value="2"/>
</dbReference>
<dbReference type="GO" id="GO:0016887">
    <property type="term" value="F:ATP hydrolysis activity"/>
    <property type="evidence" value="ECO:0007669"/>
    <property type="project" value="InterPro"/>
</dbReference>
<evidence type="ECO:0000259" key="11">
    <source>
        <dbReference type="PROSITE" id="PS50893"/>
    </source>
</evidence>
<feature type="transmembrane region" description="Helical" evidence="10">
    <location>
        <begin position="156"/>
        <end position="175"/>
    </location>
</feature>
<dbReference type="SMART" id="SM00382">
    <property type="entry name" value="AAA"/>
    <property type="match status" value="2"/>
</dbReference>
<sequence>MSCLETMSDRSFGPRVDHQCRSFDFTLFFEDVFFACLPSALLLLLVSPPLISMRRRRVVATLQSKLFFGKLATLTALFAFQITFLALRIRYPSSKTRVSISADVLAITSTIVIFALSALTHERSQRPSTLAVLYLSLSSILGIARLRTLWFLSNGLTVPTVFTCILFLTLTALVLESLAKTRELAESESVSGDKYSTPEQNSGFWSRTCFWWLARTFQLGYTKVISLGDLPGLDPSILSHSLHAELTASWNKYDRQSPHSLLRASFRSNLIPFLSPILPRLCLTVFTFAQPFLINTTVAYVAQTSPDANYGRGLIGAWALVYLGIAVSTSVYQYHNFRFATRLRGGLIALLYRHAVRTREVDMGEITAVTLMGADVERIFGAMSMFHSVWASLLDIAMASWLLGRQLSLACLAPILLVLVFIAATSRISLATKLAQMRWIEKIQKRLRVTTVILGDIKAVKILGLGQVMTNVLQKLRVDEVETSKSFRKLLVTTLLLSLTPINLAPIVTFAVYVIVSIFWKHATLLPAQAFTSIALIALLTTPVVEFIQLLPMVVQSMGCFSRIHDFCNYTHESGLSDEPTRDPLSPEHSQEPAFGLESLARTDSTPLTQKHIVSWENQDFIWGKGQTVLHGITIDVPRAILTVVVGPVGSGKSSFLSAVLGELKSRSSPEITKHVDDSGRCAVAYCSQSPWLENGSLRQNILGVFVFEQKWYDSVVSACGLETDLKVLEKGDLTVIGSNGVNLSGGQKQRALARAVYSRCKVVVLDDVFSGMDAHTSRHVTTRLLGFNGLFRQNQITAVITTHDRNIMQFADNIIVMDSGRIQEAGSPVTLTNQKVYVSKLKLKYPSADLIEEPERNENSGSSEVIESRPAETHARDSQENVDMRRKNGEKAVYLYYLKNAGRNAVVLYTVSVMAWIFFSEFATIWIKWWSDSNASAPNEGVGYYLGIYVMIGILGTVGASLAAWFAFLDVVPNTALGLHNDLLQTVFSATFRFLSKTDSGELLNRFSEDMQLVDMDLPATMVNYTSTAISVIAKVVILAVFSQYLGMTLPFLAAVLYFLQRFYLQTSRQIRLLGIEAKAPLYTHFSESVAGGATIRAFGWQSEYQERNYGHIDTFQRPNYVQNCIQAWLTFVLNLLVATLAVILVSTVVKWHDKFSASSVGVSLIMVTGFSEVLARLIQTWTKLESSVGAVARVRRFHKETETETSVGKASLPFEWPSSGALSFSDVSASYSPGDELVLKGITLNIEAGQHIAICGRSGSGKTSLILSLLQMMQMTKGSIKLDGVDLATVVQDDLRSRINVVSQDPLLVPGTIRFNLDPFGVVSNDGEISRVLEKVGLWHIVSRQGGLDKDVDPAAWSAGEKQLLCLARAMVRKSKVLVLDEAMSSVDAVTESVMQNVIDTEFAGCTVLAVMHRLGHVGHYDKVALLEDGEVLEFGAPDDLISENTKFAELYRTGGN</sequence>
<feature type="transmembrane region" description="Helical" evidence="10">
    <location>
        <begin position="907"/>
        <end position="928"/>
    </location>
</feature>
<feature type="transmembrane region" description="Helical" evidence="10">
    <location>
        <begin position="270"/>
        <end position="294"/>
    </location>
</feature>
<dbReference type="InterPro" id="IPR011527">
    <property type="entry name" value="ABC1_TM_dom"/>
</dbReference>
<dbReference type="InterPro" id="IPR044726">
    <property type="entry name" value="ABCC_6TM_D2"/>
</dbReference>
<feature type="transmembrane region" description="Helical" evidence="10">
    <location>
        <begin position="495"/>
        <end position="520"/>
    </location>
</feature>
<feature type="transmembrane region" description="Helical" evidence="10">
    <location>
        <begin position="526"/>
        <end position="548"/>
    </location>
</feature>
<feature type="transmembrane region" description="Helical" evidence="10">
    <location>
        <begin position="314"/>
        <end position="334"/>
    </location>
</feature>
<dbReference type="PROSITE" id="PS50893">
    <property type="entry name" value="ABC_TRANSPORTER_2"/>
    <property type="match status" value="2"/>
</dbReference>
<evidence type="ECO:0000256" key="7">
    <source>
        <dbReference type="ARBA" id="ARBA00022989"/>
    </source>
</evidence>
<dbReference type="GeneID" id="85395357"/>
<dbReference type="Proteomes" id="UP001244207">
    <property type="component" value="Unassembled WGS sequence"/>
</dbReference>
<keyword evidence="5" id="KW-0547">Nucleotide-binding</keyword>
<dbReference type="CDD" id="cd18579">
    <property type="entry name" value="ABC_6TM_ABCC_D1"/>
    <property type="match status" value="1"/>
</dbReference>
<dbReference type="CDD" id="cd03250">
    <property type="entry name" value="ABCC_MRP_domain1"/>
    <property type="match status" value="1"/>
</dbReference>
<organism evidence="13 14">
    <name type="scientific">Glomerella acutata</name>
    <name type="common">Colletotrichum acutatum</name>
    <dbReference type="NCBI Taxonomy" id="27357"/>
    <lineage>
        <taxon>Eukaryota</taxon>
        <taxon>Fungi</taxon>
        <taxon>Dikarya</taxon>
        <taxon>Ascomycota</taxon>
        <taxon>Pezizomycotina</taxon>
        <taxon>Sordariomycetes</taxon>
        <taxon>Hypocreomycetidae</taxon>
        <taxon>Glomerellales</taxon>
        <taxon>Glomerellaceae</taxon>
        <taxon>Colletotrichum</taxon>
        <taxon>Colletotrichum acutatum species complex</taxon>
    </lineage>
</organism>
<keyword evidence="6" id="KW-0067">ATP-binding</keyword>
<dbReference type="GO" id="GO:0005886">
    <property type="term" value="C:plasma membrane"/>
    <property type="evidence" value="ECO:0007669"/>
    <property type="project" value="UniProtKB-SubCell"/>
</dbReference>
<evidence type="ECO:0000256" key="4">
    <source>
        <dbReference type="ARBA" id="ARBA00022692"/>
    </source>
</evidence>
<dbReference type="CDD" id="cd18580">
    <property type="entry name" value="ABC_6TM_ABCC_D2"/>
    <property type="match status" value="1"/>
</dbReference>
<evidence type="ECO:0000256" key="6">
    <source>
        <dbReference type="ARBA" id="ARBA00022840"/>
    </source>
</evidence>
<evidence type="ECO:0000256" key="3">
    <source>
        <dbReference type="ARBA" id="ARBA00022475"/>
    </source>
</evidence>